<dbReference type="Pfam" id="PF16868">
    <property type="entry name" value="NMT1_3"/>
    <property type="match status" value="1"/>
</dbReference>
<accession>A0A1H8VMX7</accession>
<dbReference type="PANTHER" id="PTHR42941">
    <property type="entry name" value="SLL1037 PROTEIN"/>
    <property type="match status" value="1"/>
</dbReference>
<feature type="compositionally biased region" description="Low complexity" evidence="1">
    <location>
        <begin position="56"/>
        <end position="65"/>
    </location>
</feature>
<evidence type="ECO:0000256" key="1">
    <source>
        <dbReference type="SAM" id="MobiDB-lite"/>
    </source>
</evidence>
<dbReference type="Proteomes" id="UP000199126">
    <property type="component" value="Unassembled WGS sequence"/>
</dbReference>
<feature type="compositionally biased region" description="Gly residues" evidence="1">
    <location>
        <begin position="35"/>
        <end position="55"/>
    </location>
</feature>
<evidence type="ECO:0000313" key="2">
    <source>
        <dbReference type="EMBL" id="SEP16802.1"/>
    </source>
</evidence>
<dbReference type="Gene3D" id="3.40.190.10">
    <property type="entry name" value="Periplasmic binding protein-like II"/>
    <property type="match status" value="2"/>
</dbReference>
<gene>
    <name evidence="2" type="ORF">SAMN04487948_11819</name>
</gene>
<dbReference type="PANTHER" id="PTHR42941:SF1">
    <property type="entry name" value="SLL1037 PROTEIN"/>
    <property type="match status" value="1"/>
</dbReference>
<feature type="region of interest" description="Disordered" evidence="1">
    <location>
        <begin position="35"/>
        <end position="65"/>
    </location>
</feature>
<dbReference type="AlphaFoldDB" id="A0A1H8VMX7"/>
<dbReference type="PROSITE" id="PS51318">
    <property type="entry name" value="TAT"/>
    <property type="match status" value="1"/>
</dbReference>
<protein>
    <submittedName>
        <fullName evidence="2">TRAP transporter solute receptor, TAXI family</fullName>
    </submittedName>
</protein>
<dbReference type="PROSITE" id="PS51257">
    <property type="entry name" value="PROKAR_LIPOPROTEIN"/>
    <property type="match status" value="1"/>
</dbReference>
<dbReference type="SUPFAM" id="SSF53850">
    <property type="entry name" value="Periplasmic binding protein-like II"/>
    <property type="match status" value="1"/>
</dbReference>
<sequence>MTENNKHYRRTFIKGASAAGILGIAGCLDQTAGGGGGGSGNGSGSGSGGGGGGGSNWTLGTSSEGSSSFRIGSTWTQYAEQNDLLDDVSVEAVVTEGTSASYRRIDNSEFEMSGTTTQLLADSPDEGAFSDQSLQDFDSIRQVRGYMGFYNFGVYNADAVSGWDDLEGSPVAISSSGSGTRPPVEWLVDQEIGMDNIDNRYMAFADIPAALRSGQVDAAFTWTVNQTIPQGWFQEIDATVNWKPLQFSDSTIEKLNNKLGYSTYVELDSETVSKFAESYQDAIDSFTLTYLYVVKSDRDPERVYEITKMTYENGEDLLEQDEVMGFFPDPDAFLGTLHPDVPVHKGAYDYYTEEGLWEDYDLTPPPEV</sequence>
<proteinExistence type="predicted"/>
<dbReference type="InterPro" id="IPR006311">
    <property type="entry name" value="TAT_signal"/>
</dbReference>
<keyword evidence="2" id="KW-0675">Receptor</keyword>
<name>A0A1H8VMX7_9EURY</name>
<organism evidence="2 3">
    <name type="scientific">Halogranum amylolyticum</name>
    <dbReference type="NCBI Taxonomy" id="660520"/>
    <lineage>
        <taxon>Archaea</taxon>
        <taxon>Methanobacteriati</taxon>
        <taxon>Methanobacteriota</taxon>
        <taxon>Stenosarchaea group</taxon>
        <taxon>Halobacteria</taxon>
        <taxon>Halobacteriales</taxon>
        <taxon>Haloferacaceae</taxon>
    </lineage>
</organism>
<dbReference type="InterPro" id="IPR011852">
    <property type="entry name" value="TRAP_TAXI"/>
</dbReference>
<dbReference type="RefSeq" id="WP_089827243.1">
    <property type="nucleotide sequence ID" value="NZ_FODV01000018.1"/>
</dbReference>
<reference evidence="3" key="1">
    <citation type="submission" date="2016-10" db="EMBL/GenBank/DDBJ databases">
        <authorList>
            <person name="Varghese N."/>
            <person name="Submissions S."/>
        </authorList>
    </citation>
    <scope>NUCLEOTIDE SEQUENCE [LARGE SCALE GENOMIC DNA]</scope>
    <source>
        <strain evidence="3">CGMCC 1.10121</strain>
    </source>
</reference>
<dbReference type="EMBL" id="FODV01000018">
    <property type="protein sequence ID" value="SEP16802.1"/>
    <property type="molecule type" value="Genomic_DNA"/>
</dbReference>
<evidence type="ECO:0000313" key="3">
    <source>
        <dbReference type="Proteomes" id="UP000199126"/>
    </source>
</evidence>
<keyword evidence="3" id="KW-1185">Reference proteome</keyword>
<dbReference type="OrthoDB" id="27995at2157"/>